<dbReference type="InterPro" id="IPR011856">
    <property type="entry name" value="tRNA_endonuc-like_dom_sf"/>
</dbReference>
<dbReference type="Proteomes" id="UP001477672">
    <property type="component" value="Unassembled WGS sequence"/>
</dbReference>
<reference evidence="1 2" key="1">
    <citation type="submission" date="2024-03" db="EMBL/GenBank/DDBJ databases">
        <title>Human intestinal bacterial collection.</title>
        <authorList>
            <person name="Pauvert C."/>
            <person name="Hitch T.C.A."/>
            <person name="Clavel T."/>
        </authorList>
    </citation>
    <scope>NUCLEOTIDE SEQUENCE [LARGE SCALE GENOMIC DNA]</scope>
    <source>
        <strain evidence="1 2">CLA-JM-H11</strain>
    </source>
</reference>
<dbReference type="EMBL" id="JBBMFA010000053">
    <property type="protein sequence ID" value="MEQ2519422.1"/>
    <property type="molecule type" value="Genomic_DNA"/>
</dbReference>
<organism evidence="1 2">
    <name type="scientific">Ruthenibacterium intestinale</name>
    <dbReference type="NCBI Taxonomy" id="3133163"/>
    <lineage>
        <taxon>Bacteria</taxon>
        <taxon>Bacillati</taxon>
        <taxon>Bacillota</taxon>
        <taxon>Clostridia</taxon>
        <taxon>Eubacteriales</taxon>
        <taxon>Oscillospiraceae</taxon>
        <taxon>Ruthenibacterium</taxon>
    </lineage>
</organism>
<dbReference type="RefSeq" id="WP_349214870.1">
    <property type="nucleotide sequence ID" value="NZ_JBBMFA010000053.1"/>
</dbReference>
<name>A0ABV1GCN9_9FIRM</name>
<evidence type="ECO:0000313" key="1">
    <source>
        <dbReference type="EMBL" id="MEQ2519422.1"/>
    </source>
</evidence>
<dbReference type="InterPro" id="IPR011335">
    <property type="entry name" value="Restrct_endonuc-II-like"/>
</dbReference>
<protein>
    <submittedName>
        <fullName evidence="1">DUF1887 family CARF protein</fullName>
    </submittedName>
</protein>
<dbReference type="SUPFAM" id="SSF52980">
    <property type="entry name" value="Restriction endonuclease-like"/>
    <property type="match status" value="1"/>
</dbReference>
<accession>A0ABV1GCN9</accession>
<sequence>MKTIVELYDKEPLENILSACVFEPDMVVYICDARDSSLRKETAVERLFKSRGLRTQSRFYYINTSDVTAIWKTMEAICRDYPDCAFDCTGGKDLVLLMAGIFCKEKNVRAYYIDLERKKLVNLCGCEDLAERFCVPQFTAEDVFSLAGAKLVGYGHFSPAEMSEEFERSVPDIWNIVLKNPEAWGGAVGYFQAAGVGKQEEDLWIRAPKTIRVNKQVTARCNENILERLAACGAIQRLTVQGDEVQFRYRDEQMKKCLQNHGIWLELYGYFAARQSGLFGDVRTSVIVDWDNAYGRTPSTRNEIDILIVEGVTPVFISCKMGVPSPLALTEIKILSQKFGGERTRTVMLTAANVHEENRPLSQRARDLGITLLDRGNLQRNEFVQSIQRVISK</sequence>
<keyword evidence="2" id="KW-1185">Reference proteome</keyword>
<proteinExistence type="predicted"/>
<dbReference type="Gene3D" id="3.40.50.10770">
    <property type="entry name" value="Hypothetical protein VC1899 like domain (Restriction endonuclease-like)"/>
    <property type="match status" value="1"/>
</dbReference>
<comment type="caution">
    <text evidence="1">The sequence shown here is derived from an EMBL/GenBank/DDBJ whole genome shotgun (WGS) entry which is preliminary data.</text>
</comment>
<gene>
    <name evidence="1" type="ORF">WMO24_03065</name>
</gene>
<evidence type="ECO:0000313" key="2">
    <source>
        <dbReference type="Proteomes" id="UP001477672"/>
    </source>
</evidence>
<dbReference type="Gene3D" id="3.40.1350.10">
    <property type="match status" value="1"/>
</dbReference>